<evidence type="ECO:0000313" key="4">
    <source>
        <dbReference type="EMBL" id="MCB5178389.1"/>
    </source>
</evidence>
<evidence type="ECO:0000259" key="3">
    <source>
        <dbReference type="SMART" id="SM00998"/>
    </source>
</evidence>
<dbReference type="CDD" id="cd01597">
    <property type="entry name" value="pCLME"/>
    <property type="match status" value="1"/>
</dbReference>
<dbReference type="PANTHER" id="PTHR43172">
    <property type="entry name" value="ADENYLOSUCCINATE LYASE"/>
    <property type="match status" value="1"/>
</dbReference>
<dbReference type="GO" id="GO:0016829">
    <property type="term" value="F:lyase activity"/>
    <property type="evidence" value="ECO:0007669"/>
    <property type="project" value="UniProtKB-KW"/>
</dbReference>
<evidence type="ECO:0000256" key="1">
    <source>
        <dbReference type="ARBA" id="ARBA00023239"/>
    </source>
</evidence>
<dbReference type="Pfam" id="PF10397">
    <property type="entry name" value="ADSL_C"/>
    <property type="match status" value="1"/>
</dbReference>
<dbReference type="Gene3D" id="1.20.200.10">
    <property type="entry name" value="Fumarase/aspartase (Central domain)"/>
    <property type="match status" value="1"/>
</dbReference>
<dbReference type="EMBL" id="JAJAUY010000007">
    <property type="protein sequence ID" value="MCB5178389.1"/>
    <property type="molecule type" value="Genomic_DNA"/>
</dbReference>
<proteinExistence type="predicted"/>
<dbReference type="PRINTS" id="PR00149">
    <property type="entry name" value="FUMRATELYASE"/>
</dbReference>
<dbReference type="Gene3D" id="1.10.40.30">
    <property type="entry name" value="Fumarase/aspartase (C-terminal domain)"/>
    <property type="match status" value="1"/>
</dbReference>
<dbReference type="Pfam" id="PF00206">
    <property type="entry name" value="Lyase_1"/>
    <property type="match status" value="1"/>
</dbReference>
<gene>
    <name evidence="4" type="ORF">LG632_03170</name>
</gene>
<sequence length="539" mass="58536">MTSRTALPGAPASAPIPSSYASYTSYAQDPTDTMHPTHAAHASLASRAPHAPTATHTPTATADALTAPDTAPAPDAAPECGHERGHITDSRFYGHIYATETSRAVFCDICRFQSWLDIEAQLALAQAELGMIPQWAADRIAERAQVHLLDLDGVRAEIRRTAHSLVGLLRAFQAVCGPEAGEYIHYGTTTQDIQDTGQVLAMKRVLDSLQGLIAGMVRRLVEICDEHATTVVLGRTHAQPALPIGFGLKAAGWIDELLRHDERIEALRPRVLVLQLFGGAGSMAGFDGRGPELLERLADRLGLAVPVTGWHAARDRMAEYVSTLAMAAGTLGRIADEIRTLGRPEIAEVQEAWYLGKVGSSTMPHKRNPEGCEQIVVMARLAAAQAAPALAAMGGDHERDGRTLRMEWVCVPDVSHYTLTACEIMTRVLNGLTVRTDRALANVLEVRDQVATEGLMLAFAAHLGKQSAHERVYQLIQRGISERRSLRELIEADEQLGGVLGRDELDRLFDPARYLGDSALLTRRVTDRARAWLAARPTP</sequence>
<keyword evidence="5" id="KW-1185">Reference proteome</keyword>
<dbReference type="RefSeq" id="WP_226724917.1">
    <property type="nucleotide sequence ID" value="NZ_JAJAUY010000007.1"/>
</dbReference>
<accession>A0ABS8B1C7</accession>
<dbReference type="InterPro" id="IPR020557">
    <property type="entry name" value="Fumarate_lyase_CS"/>
</dbReference>
<evidence type="ECO:0000313" key="5">
    <source>
        <dbReference type="Proteomes" id="UP001199054"/>
    </source>
</evidence>
<dbReference type="SMART" id="SM00998">
    <property type="entry name" value="ADSL_C"/>
    <property type="match status" value="1"/>
</dbReference>
<dbReference type="InterPro" id="IPR008948">
    <property type="entry name" value="L-Aspartase-like"/>
</dbReference>
<organism evidence="4 5">
    <name type="scientific">Streptomyces antimicrobicus</name>
    <dbReference type="NCBI Taxonomy" id="2883108"/>
    <lineage>
        <taxon>Bacteria</taxon>
        <taxon>Bacillati</taxon>
        <taxon>Actinomycetota</taxon>
        <taxon>Actinomycetes</taxon>
        <taxon>Kitasatosporales</taxon>
        <taxon>Streptomycetaceae</taxon>
        <taxon>Streptomyces</taxon>
    </lineage>
</organism>
<feature type="region of interest" description="Disordered" evidence="2">
    <location>
        <begin position="27"/>
        <end position="83"/>
    </location>
</feature>
<dbReference type="PRINTS" id="PR00145">
    <property type="entry name" value="ARGSUCLYASE"/>
</dbReference>
<feature type="compositionally biased region" description="Low complexity" evidence="2">
    <location>
        <begin position="48"/>
        <end position="78"/>
    </location>
</feature>
<dbReference type="PANTHER" id="PTHR43172:SF1">
    <property type="entry name" value="ADENYLOSUCCINATE LYASE"/>
    <property type="match status" value="1"/>
</dbReference>
<evidence type="ECO:0000256" key="2">
    <source>
        <dbReference type="SAM" id="MobiDB-lite"/>
    </source>
</evidence>
<dbReference type="InterPro" id="IPR019468">
    <property type="entry name" value="AdenyloSucc_lyase_C"/>
</dbReference>
<dbReference type="Proteomes" id="UP001199054">
    <property type="component" value="Unassembled WGS sequence"/>
</dbReference>
<dbReference type="PROSITE" id="PS00163">
    <property type="entry name" value="FUMARATE_LYASES"/>
    <property type="match status" value="1"/>
</dbReference>
<dbReference type="InterPro" id="IPR000362">
    <property type="entry name" value="Fumarate_lyase_fam"/>
</dbReference>
<dbReference type="SUPFAM" id="SSF48557">
    <property type="entry name" value="L-aspartase-like"/>
    <property type="match status" value="1"/>
</dbReference>
<feature type="domain" description="Adenylosuccinate lyase C-terminal" evidence="3">
    <location>
        <begin position="447"/>
        <end position="526"/>
    </location>
</feature>
<name>A0ABS8B1C7_9ACTN</name>
<reference evidence="4 5" key="1">
    <citation type="submission" date="2021-10" db="EMBL/GenBank/DDBJ databases">
        <title>Streptomyces sp. strain SMC 277, a novel streptomycete isolated from soil.</title>
        <authorList>
            <person name="Chanama M."/>
        </authorList>
    </citation>
    <scope>NUCLEOTIDE SEQUENCE [LARGE SCALE GENOMIC DNA]</scope>
    <source>
        <strain evidence="4 5">SMC 277</strain>
    </source>
</reference>
<protein>
    <submittedName>
        <fullName evidence="4">Adenylosuccinate lyase family protein</fullName>
    </submittedName>
</protein>
<keyword evidence="1 4" id="KW-0456">Lyase</keyword>
<comment type="caution">
    <text evidence="4">The sequence shown here is derived from an EMBL/GenBank/DDBJ whole genome shotgun (WGS) entry which is preliminary data.</text>
</comment>
<dbReference type="InterPro" id="IPR022761">
    <property type="entry name" value="Fumarate_lyase_N"/>
</dbReference>